<evidence type="ECO:0000256" key="3">
    <source>
        <dbReference type="ARBA" id="ARBA00022729"/>
    </source>
</evidence>
<sequence>MKKIIILATVLSSLISTVSCSDDFTDPKLQQNDIIEDTPITTLGQLETFMNGTYALMRSQYYYGCNYIVFGEVRGSDEMYSTGSSGRYMTVSQFTMNATDSYASDTWKRIYRVISNANIVINATLTDGTSEEKINEIKSQAYAIRAWAYFDLIKLFGQKYTQDKNLGVPLILDNTNNPASFAVSRATLEECYAQIESDFQQAYEKSVHNLDVKQTLTKGAIAGLMSRYYLYKEDYKNVYKYASEVTGQYAPIDKGLYVTSWRIEGLNSIFELAYGVAGAIGTSGVGYIFSLDGYANTRINPSLVSAYDPDDIRARIKKDNKDKTGMLRQNSSKNATYMEGKYPVLTGESNQKLVRYEEIALNQVEAILMGGGGSNDEALELINGIRAQRGIMPLTTLTMDDLKEERRKELVGEGFRVWDLLRWNKTLTRTDLTGEQDITLPLGDYRLAFPIPQAEIDNNSGISKDQQNKGY</sequence>
<feature type="signal peptide" evidence="6">
    <location>
        <begin position="1"/>
        <end position="21"/>
    </location>
</feature>
<feature type="chain" id="PRO_5007049763" evidence="6">
    <location>
        <begin position="22"/>
        <end position="471"/>
    </location>
</feature>
<accession>A0A0X3AP41</accession>
<keyword evidence="10" id="KW-1185">Reference proteome</keyword>
<evidence type="ECO:0000256" key="1">
    <source>
        <dbReference type="ARBA" id="ARBA00004442"/>
    </source>
</evidence>
<evidence type="ECO:0000259" key="8">
    <source>
        <dbReference type="Pfam" id="PF14322"/>
    </source>
</evidence>
<keyword evidence="5" id="KW-0998">Cell outer membrane</keyword>
<dbReference type="InterPro" id="IPR011990">
    <property type="entry name" value="TPR-like_helical_dom_sf"/>
</dbReference>
<dbReference type="InterPro" id="IPR033985">
    <property type="entry name" value="SusD-like_N"/>
</dbReference>
<organism evidence="9 10">
    <name type="scientific">Apibacter mensalis</name>
    <dbReference type="NCBI Taxonomy" id="1586267"/>
    <lineage>
        <taxon>Bacteria</taxon>
        <taxon>Pseudomonadati</taxon>
        <taxon>Bacteroidota</taxon>
        <taxon>Flavobacteriia</taxon>
        <taxon>Flavobacteriales</taxon>
        <taxon>Weeksellaceae</taxon>
        <taxon>Apibacter</taxon>
    </lineage>
</organism>
<reference evidence="9 10" key="1">
    <citation type="submission" date="2016-01" db="EMBL/GenBank/DDBJ databases">
        <authorList>
            <person name="McClelland M."/>
            <person name="Jain A."/>
            <person name="Saraogi P."/>
            <person name="Mendelson R."/>
            <person name="Westerman R."/>
            <person name="SanMiguel P."/>
            <person name="Csonka L."/>
        </authorList>
    </citation>
    <scope>NUCLEOTIDE SEQUENCE [LARGE SCALE GENOMIC DNA]</scope>
    <source>
        <strain evidence="9 10">R-53146</strain>
    </source>
</reference>
<feature type="domain" description="RagB/SusD" evidence="7">
    <location>
        <begin position="320"/>
        <end position="471"/>
    </location>
</feature>
<comment type="subcellular location">
    <subcellularLocation>
        <location evidence="1">Cell outer membrane</location>
    </subcellularLocation>
</comment>
<keyword evidence="4" id="KW-0472">Membrane</keyword>
<dbReference type="Gene3D" id="2.20.20.130">
    <property type="match status" value="1"/>
</dbReference>
<dbReference type="Pfam" id="PF07980">
    <property type="entry name" value="SusD_RagB"/>
    <property type="match status" value="1"/>
</dbReference>
<evidence type="ECO:0000259" key="7">
    <source>
        <dbReference type="Pfam" id="PF07980"/>
    </source>
</evidence>
<evidence type="ECO:0000256" key="2">
    <source>
        <dbReference type="ARBA" id="ARBA00006275"/>
    </source>
</evidence>
<protein>
    <submittedName>
        <fullName evidence="9">SusD family protein</fullName>
    </submittedName>
</protein>
<feature type="domain" description="SusD-like N-terminal" evidence="8">
    <location>
        <begin position="93"/>
        <end position="230"/>
    </location>
</feature>
<dbReference type="STRING" id="1586267.GCA_001418685_00648"/>
<evidence type="ECO:0000256" key="5">
    <source>
        <dbReference type="ARBA" id="ARBA00023237"/>
    </source>
</evidence>
<dbReference type="AlphaFoldDB" id="A0A0X3AP41"/>
<dbReference type="CDD" id="cd08977">
    <property type="entry name" value="SusD"/>
    <property type="match status" value="1"/>
</dbReference>
<keyword evidence="3 6" id="KW-0732">Signal</keyword>
<dbReference type="RefSeq" id="WP_055425039.1">
    <property type="nucleotide sequence ID" value="NZ_FCOR01000003.1"/>
</dbReference>
<dbReference type="Gene3D" id="1.25.40.900">
    <property type="match status" value="1"/>
</dbReference>
<dbReference type="OrthoDB" id="630434at2"/>
<dbReference type="Pfam" id="PF14322">
    <property type="entry name" value="SusD-like_3"/>
    <property type="match status" value="1"/>
</dbReference>
<dbReference type="EMBL" id="FCOR01000003">
    <property type="protein sequence ID" value="CVK15815.1"/>
    <property type="molecule type" value="Genomic_DNA"/>
</dbReference>
<name>A0A0X3AP41_9FLAO</name>
<gene>
    <name evidence="9" type="ORF">Ga0061079_103125</name>
</gene>
<dbReference type="SUPFAM" id="SSF48452">
    <property type="entry name" value="TPR-like"/>
    <property type="match status" value="1"/>
</dbReference>
<comment type="similarity">
    <text evidence="2">Belongs to the SusD family.</text>
</comment>
<dbReference type="PROSITE" id="PS51257">
    <property type="entry name" value="PROKAR_LIPOPROTEIN"/>
    <property type="match status" value="1"/>
</dbReference>
<evidence type="ECO:0000313" key="10">
    <source>
        <dbReference type="Proteomes" id="UP000182761"/>
    </source>
</evidence>
<dbReference type="Proteomes" id="UP000182761">
    <property type="component" value="Unassembled WGS sequence"/>
</dbReference>
<proteinExistence type="inferred from homology"/>
<dbReference type="GO" id="GO:0009279">
    <property type="term" value="C:cell outer membrane"/>
    <property type="evidence" value="ECO:0007669"/>
    <property type="project" value="UniProtKB-SubCell"/>
</dbReference>
<dbReference type="InterPro" id="IPR012944">
    <property type="entry name" value="SusD_RagB_dom"/>
</dbReference>
<evidence type="ECO:0000256" key="4">
    <source>
        <dbReference type="ARBA" id="ARBA00023136"/>
    </source>
</evidence>
<evidence type="ECO:0000256" key="6">
    <source>
        <dbReference type="SAM" id="SignalP"/>
    </source>
</evidence>
<dbReference type="Gene3D" id="1.25.40.390">
    <property type="match status" value="1"/>
</dbReference>
<evidence type="ECO:0000313" key="9">
    <source>
        <dbReference type="EMBL" id="CVK15815.1"/>
    </source>
</evidence>